<evidence type="ECO:0000313" key="1">
    <source>
        <dbReference type="EMBL" id="ABQ76102.1"/>
    </source>
</evidence>
<proteinExistence type="predicted"/>
<dbReference type="AlphaFoldDB" id="A5YSZ5"/>
<dbReference type="EMBL" id="EF584000">
    <property type="protein sequence ID" value="ABQ76102.1"/>
    <property type="molecule type" value="Genomic_DNA"/>
</dbReference>
<organism evidence="1">
    <name type="scientific">uncultured haloarchaeon</name>
    <dbReference type="NCBI Taxonomy" id="160804"/>
    <lineage>
        <taxon>Archaea</taxon>
        <taxon>Methanobacteriati</taxon>
        <taxon>Methanobacteriota</taxon>
        <taxon>Stenosarchaea group</taxon>
        <taxon>Halobacteria</taxon>
        <taxon>Halobacteriales</taxon>
        <taxon>Halobacteriaceae</taxon>
        <taxon>environmental samples</taxon>
    </lineage>
</organism>
<protein>
    <submittedName>
        <fullName evidence="1">Transposase and inactivated derivatives</fullName>
    </submittedName>
</protein>
<accession>A5YSZ5</accession>
<sequence length="288" mass="32883">MLAHTPSSPVPRRLGTSTSARGELFGRFRKTTDEIVRLRSEFTVTLRNGFDGCTDSGRSDVTTHTTRWRVISLNGYRTRAWRRHGRTNRRAGNALVSQGERENTQLLGFNRFSKCLACVCEEYGISLKVESEVWTCQACPDCGDHEKTIRHKDTLTCLCGPEENANLRPSETLLREHSETELRPMARPVRFELDDRDWSERPHPHESPRKVRTSPQIAFVESAYPTTNGAISALQRGRMSIITHRFPCWCPTVRICNFFDFRPLEFPNLCRSTGCPLKKLTLKLGSNN</sequence>
<reference evidence="1" key="1">
    <citation type="journal article" date="2007" name="ISME J.">
        <title>Genomic plasticity in prokaryotes: the case of the square haloarchaeon.</title>
        <authorList>
            <person name="Cuadros-Orellana S."/>
            <person name="Martin-Cuadrado A.B."/>
            <person name="Legault B."/>
            <person name="D'Auria G."/>
            <person name="Zhaxybayeva O."/>
            <person name="Papke R.T."/>
            <person name="Rodriguez-Valera F."/>
        </authorList>
    </citation>
    <scope>NUCLEOTIDE SEQUENCE</scope>
</reference>
<name>A5YSZ5_9EURY</name>